<keyword evidence="3" id="KW-0560">Oxidoreductase</keyword>
<sequence>MRMPPFTLHTPDSLDEALSIAGGLADSAEEFDWVAGGTDLLPNYKWHLNVKPHVISLARVSELSELSYTHIGAMVRLQDLAESDAVHPLIARVSSMIASVMIRRSGTVGGNICLDTRCFWFNQSEEWRESIEWCYKCDCGSGADCRVIPNQNTLCVATYQADLAPVLMCLGATIHLATPSGKRSVPLTEFFELDGITRNVLEPGELVTHLTLPEDISEWQGDYQRLRQRQSWDFPEAGVAVLWKSGSNGAPSDLRVATTGLEAIPGYHSEEAAAALEGWSGVDSIDELAEAVRKAVRPVLNTWYPPSYRRKMVRILTKRASSGLLEV</sequence>
<keyword evidence="2" id="KW-0274">FAD</keyword>
<dbReference type="SUPFAM" id="SSF56176">
    <property type="entry name" value="FAD-binding/transporter-associated domain-like"/>
    <property type="match status" value="1"/>
</dbReference>
<dbReference type="PROSITE" id="PS51387">
    <property type="entry name" value="FAD_PCMH"/>
    <property type="match status" value="1"/>
</dbReference>
<protein>
    <recommendedName>
        <fullName evidence="4">FAD-binding PCMH-type domain-containing protein</fullName>
    </recommendedName>
</protein>
<evidence type="ECO:0000313" key="5">
    <source>
        <dbReference type="EMBL" id="PXF22146.1"/>
    </source>
</evidence>
<dbReference type="InterPro" id="IPR016169">
    <property type="entry name" value="FAD-bd_PCMH_sub2"/>
</dbReference>
<dbReference type="PANTHER" id="PTHR42659">
    <property type="entry name" value="XANTHINE DEHYDROGENASE SUBUNIT C-RELATED"/>
    <property type="match status" value="1"/>
</dbReference>
<evidence type="ECO:0000256" key="3">
    <source>
        <dbReference type="ARBA" id="ARBA00023002"/>
    </source>
</evidence>
<dbReference type="Pfam" id="PF00941">
    <property type="entry name" value="FAD_binding_5"/>
    <property type="match status" value="1"/>
</dbReference>
<dbReference type="GO" id="GO:0071949">
    <property type="term" value="F:FAD binding"/>
    <property type="evidence" value="ECO:0007669"/>
    <property type="project" value="InterPro"/>
</dbReference>
<dbReference type="GO" id="GO:0016491">
    <property type="term" value="F:oxidoreductase activity"/>
    <property type="evidence" value="ECO:0007669"/>
    <property type="project" value="UniProtKB-KW"/>
</dbReference>
<dbReference type="InterPro" id="IPR016167">
    <property type="entry name" value="FAD-bd_PCMH_sub1"/>
</dbReference>
<evidence type="ECO:0000256" key="1">
    <source>
        <dbReference type="ARBA" id="ARBA00022630"/>
    </source>
</evidence>
<dbReference type="InterPro" id="IPR005107">
    <property type="entry name" value="CO_DH_flav_C"/>
</dbReference>
<dbReference type="EMBL" id="PSPG01000003">
    <property type="protein sequence ID" value="PXF22146.1"/>
    <property type="molecule type" value="Genomic_DNA"/>
</dbReference>
<evidence type="ECO:0000313" key="6">
    <source>
        <dbReference type="Proteomes" id="UP000248161"/>
    </source>
</evidence>
<dbReference type="InterPro" id="IPR051312">
    <property type="entry name" value="Diverse_Substr_Oxidored"/>
</dbReference>
<dbReference type="Gene3D" id="3.30.465.10">
    <property type="match status" value="1"/>
</dbReference>
<dbReference type="InterPro" id="IPR036318">
    <property type="entry name" value="FAD-bd_PCMH-like_sf"/>
</dbReference>
<evidence type="ECO:0000256" key="2">
    <source>
        <dbReference type="ARBA" id="ARBA00022827"/>
    </source>
</evidence>
<gene>
    <name evidence="5" type="ORF">CXX69_01790</name>
</gene>
<feature type="domain" description="FAD-binding PCMH-type" evidence="4">
    <location>
        <begin position="1"/>
        <end position="217"/>
    </location>
</feature>
<dbReference type="InterPro" id="IPR002346">
    <property type="entry name" value="Mopterin_DH_FAD-bd"/>
</dbReference>
<dbReference type="InterPro" id="IPR016166">
    <property type="entry name" value="FAD-bd_PCMH"/>
</dbReference>
<evidence type="ECO:0000259" key="4">
    <source>
        <dbReference type="PROSITE" id="PS51387"/>
    </source>
</evidence>
<dbReference type="Gene3D" id="3.30.390.50">
    <property type="entry name" value="CO dehydrogenase flavoprotein, C-terminal domain"/>
    <property type="match status" value="1"/>
</dbReference>
<dbReference type="PANTHER" id="PTHR42659:SF2">
    <property type="entry name" value="XANTHINE DEHYDROGENASE SUBUNIT C-RELATED"/>
    <property type="match status" value="1"/>
</dbReference>
<name>A0A2V3HTB5_9ARCH</name>
<accession>A0A2V3HTB5</accession>
<organism evidence="5 6">
    <name type="scientific">Candidatus Thalassarchaeum betae</name>
    <dbReference type="NCBI Taxonomy" id="2599289"/>
    <lineage>
        <taxon>Archaea</taxon>
        <taxon>Methanobacteriati</taxon>
        <taxon>Thermoplasmatota</taxon>
        <taxon>Candidatus Poseidoniia</taxon>
        <taxon>Candidatus Poseidoniales</taxon>
        <taxon>Candidatus Thalassarchaeaceae</taxon>
        <taxon>Candidatus Thalassarchaeum</taxon>
    </lineage>
</organism>
<dbReference type="AlphaFoldDB" id="A0A2V3HTB5"/>
<proteinExistence type="predicted"/>
<dbReference type="InterPro" id="IPR036683">
    <property type="entry name" value="CO_DH_flav_C_dom_sf"/>
</dbReference>
<dbReference type="Proteomes" id="UP000248161">
    <property type="component" value="Unassembled WGS sequence"/>
</dbReference>
<dbReference type="SUPFAM" id="SSF55447">
    <property type="entry name" value="CO dehydrogenase flavoprotein C-terminal domain-like"/>
    <property type="match status" value="1"/>
</dbReference>
<dbReference type="Gene3D" id="3.30.43.10">
    <property type="entry name" value="Uridine Diphospho-n-acetylenolpyruvylglucosamine Reductase, domain 2"/>
    <property type="match status" value="1"/>
</dbReference>
<keyword evidence="1" id="KW-0285">Flavoprotein</keyword>
<dbReference type="SMART" id="SM01092">
    <property type="entry name" value="CO_deh_flav_C"/>
    <property type="match status" value="1"/>
</dbReference>
<comment type="caution">
    <text evidence="5">The sequence shown here is derived from an EMBL/GenBank/DDBJ whole genome shotgun (WGS) entry which is preliminary data.</text>
</comment>
<reference evidence="5 6" key="1">
    <citation type="journal article" date="2015" name="Nat. Commun.">
        <title>Genomic and transcriptomic evidence for scavenging of diverse organic compounds by widespread deep-sea archaea.</title>
        <authorList>
            <person name="Li M."/>
            <person name="Baker B.J."/>
            <person name="Anantharaman K."/>
            <person name="Jain S."/>
            <person name="Breier J.A."/>
            <person name="Dick G.J."/>
        </authorList>
    </citation>
    <scope>NUCLEOTIDE SEQUENCE [LARGE SCALE GENOMIC DNA]</scope>
    <source>
        <strain evidence="5">Cayman_51_deep</strain>
    </source>
</reference>